<dbReference type="RefSeq" id="XP_062730658.1">
    <property type="nucleotide sequence ID" value="XM_062872785.1"/>
</dbReference>
<reference evidence="1 2" key="1">
    <citation type="journal article" date="2023" name="bioRxiv">
        <title>High-quality genome assemblies of four members of thePodospora anserinaspecies complex.</title>
        <authorList>
            <person name="Ament-Velasquez S.L."/>
            <person name="Vogan A.A."/>
            <person name="Wallerman O."/>
            <person name="Hartmann F."/>
            <person name="Gautier V."/>
            <person name="Silar P."/>
            <person name="Giraud T."/>
            <person name="Johannesson H."/>
        </authorList>
    </citation>
    <scope>NUCLEOTIDE SEQUENCE [LARGE SCALE GENOMIC DNA]</scope>
    <source>
        <strain evidence="1 2">CBS 112042</strain>
    </source>
</reference>
<keyword evidence="2" id="KW-1185">Reference proteome</keyword>
<dbReference type="EMBL" id="JAFFGZ010000007">
    <property type="protein sequence ID" value="KAK4641682.1"/>
    <property type="molecule type" value="Genomic_DNA"/>
</dbReference>
<evidence type="ECO:0000313" key="2">
    <source>
        <dbReference type="Proteomes" id="UP001322138"/>
    </source>
</evidence>
<evidence type="ECO:0000313" key="1">
    <source>
        <dbReference type="EMBL" id="KAK4641682.1"/>
    </source>
</evidence>
<organism evidence="1 2">
    <name type="scientific">Podospora bellae-mahoneyi</name>
    <dbReference type="NCBI Taxonomy" id="2093777"/>
    <lineage>
        <taxon>Eukaryota</taxon>
        <taxon>Fungi</taxon>
        <taxon>Dikarya</taxon>
        <taxon>Ascomycota</taxon>
        <taxon>Pezizomycotina</taxon>
        <taxon>Sordariomycetes</taxon>
        <taxon>Sordariomycetidae</taxon>
        <taxon>Sordariales</taxon>
        <taxon>Podosporaceae</taxon>
        <taxon>Podospora</taxon>
    </lineage>
</organism>
<accession>A0ABR0FFM7</accession>
<dbReference type="GeneID" id="87892071"/>
<comment type="caution">
    <text evidence="1">The sequence shown here is derived from an EMBL/GenBank/DDBJ whole genome shotgun (WGS) entry which is preliminary data.</text>
</comment>
<protein>
    <recommendedName>
        <fullName evidence="3">F-box domain-containing protein</fullName>
    </recommendedName>
</protein>
<name>A0ABR0FFM7_9PEZI</name>
<dbReference type="Proteomes" id="UP001322138">
    <property type="component" value="Unassembled WGS sequence"/>
</dbReference>
<evidence type="ECO:0008006" key="3">
    <source>
        <dbReference type="Google" id="ProtNLM"/>
    </source>
</evidence>
<gene>
    <name evidence="1" type="ORF">QC761_0076590</name>
</gene>
<proteinExistence type="predicted"/>
<sequence>MLDQHDLFTADGITRDYHELALITSPCLHAIWLEDYDGKLSPEQESNTALIGRQLDTLDQILTTEGLAPNLREIRLDYIHVDHIPSSYLQPCPYCSSWLPEDIGPRGARKQQVAIQHLELSCRIDPHRIMGFYIQRWAQLIDLSSLQTLMHTAPVAPFALNKLLSLHLPALKTLSFRCWRRPDAVYFEKVKRFLARLPRLQALAIRGWDWTKASLADDFSSTSNDDEVGRTCHSTVRSLWLDHRTDMQVPFARASLISLPRLHACAHYILESTPFPYRFGVPKVTEIRSQETRLLVPPSHD</sequence>